<reference evidence="1" key="2">
    <citation type="journal article" date="2021" name="PeerJ">
        <title>Extensive microbial diversity within the chicken gut microbiome revealed by metagenomics and culture.</title>
        <authorList>
            <person name="Gilroy R."/>
            <person name="Ravi A."/>
            <person name="Getino M."/>
            <person name="Pursley I."/>
            <person name="Horton D.L."/>
            <person name="Alikhan N.F."/>
            <person name="Baker D."/>
            <person name="Gharbi K."/>
            <person name="Hall N."/>
            <person name="Watson M."/>
            <person name="Adriaenssens E.M."/>
            <person name="Foster-Nyarko E."/>
            <person name="Jarju S."/>
            <person name="Secka A."/>
            <person name="Antonio M."/>
            <person name="Oren A."/>
            <person name="Chaudhuri R.R."/>
            <person name="La Ragione R."/>
            <person name="Hildebrand F."/>
            <person name="Pallen M.J."/>
        </authorList>
    </citation>
    <scope>NUCLEOTIDE SEQUENCE</scope>
    <source>
        <strain evidence="1">517</strain>
    </source>
</reference>
<proteinExistence type="predicted"/>
<name>A0A940DH93_9FIRM</name>
<sequence>MDKEKSGGIAQIAKEELTSLKIGRACCKRAFLAGIIRGAGNFYVDHEGFGVKVALPSAELIAKCAGLVKNLVGNEPEVIM</sequence>
<dbReference type="Gene3D" id="3.10.28.10">
    <property type="entry name" value="Homing endonucleases"/>
    <property type="match status" value="1"/>
</dbReference>
<comment type="caution">
    <text evidence="1">The sequence shown here is derived from an EMBL/GenBank/DDBJ whole genome shotgun (WGS) entry which is preliminary data.</text>
</comment>
<dbReference type="Proteomes" id="UP000727857">
    <property type="component" value="Unassembled WGS sequence"/>
</dbReference>
<feature type="non-terminal residue" evidence="1">
    <location>
        <position position="80"/>
    </location>
</feature>
<dbReference type="InterPro" id="IPR027434">
    <property type="entry name" value="Homing_endonucl"/>
</dbReference>
<protein>
    <submittedName>
        <fullName evidence="1">Uncharacterized protein</fullName>
    </submittedName>
</protein>
<evidence type="ECO:0000313" key="1">
    <source>
        <dbReference type="EMBL" id="MBO8424695.1"/>
    </source>
</evidence>
<organism evidence="1 2">
    <name type="scientific">Candidatus Stercoripulliclostridium pullicola</name>
    <dbReference type="NCBI Taxonomy" id="2840953"/>
    <lineage>
        <taxon>Bacteria</taxon>
        <taxon>Bacillati</taxon>
        <taxon>Bacillota</taxon>
        <taxon>Clostridia</taxon>
        <taxon>Eubacteriales</taxon>
        <taxon>Candidatus Stercoripulliclostridium</taxon>
    </lineage>
</organism>
<evidence type="ECO:0000313" key="2">
    <source>
        <dbReference type="Proteomes" id="UP000727857"/>
    </source>
</evidence>
<gene>
    <name evidence="1" type="ORF">IAB16_06720</name>
</gene>
<reference evidence="1" key="1">
    <citation type="submission" date="2020-10" db="EMBL/GenBank/DDBJ databases">
        <authorList>
            <person name="Gilroy R."/>
        </authorList>
    </citation>
    <scope>NUCLEOTIDE SEQUENCE</scope>
    <source>
        <strain evidence="1">517</strain>
    </source>
</reference>
<accession>A0A940DH93</accession>
<dbReference type="EMBL" id="JADINF010000171">
    <property type="protein sequence ID" value="MBO8424695.1"/>
    <property type="molecule type" value="Genomic_DNA"/>
</dbReference>
<dbReference type="AlphaFoldDB" id="A0A940DH93"/>